<organism evidence="1 2">
    <name type="scientific">Methyloceanibacter caenitepidi</name>
    <dbReference type="NCBI Taxonomy" id="1384459"/>
    <lineage>
        <taxon>Bacteria</taxon>
        <taxon>Pseudomonadati</taxon>
        <taxon>Pseudomonadota</taxon>
        <taxon>Alphaproteobacteria</taxon>
        <taxon>Hyphomicrobiales</taxon>
        <taxon>Hyphomicrobiaceae</taxon>
        <taxon>Methyloceanibacter</taxon>
    </lineage>
</organism>
<evidence type="ECO:0000313" key="1">
    <source>
        <dbReference type="EMBL" id="BAQ18240.1"/>
    </source>
</evidence>
<reference evidence="1 2" key="1">
    <citation type="submission" date="2014-09" db="EMBL/GenBank/DDBJ databases">
        <title>Genome sequencing of Methyloceanibacter caenitepidi Gela4.</title>
        <authorList>
            <person name="Takeuchi M."/>
            <person name="Susumu S."/>
            <person name="Kamagata Y."/>
            <person name="Oshima K."/>
            <person name="Hattori M."/>
            <person name="Iwasaki W."/>
        </authorList>
    </citation>
    <scope>NUCLEOTIDE SEQUENCE [LARGE SCALE GENOMIC DNA]</scope>
    <source>
        <strain evidence="1 2">Gela4</strain>
    </source>
</reference>
<sequence>MTDASEIFDWSDDDSVCVHNQPATAVYANKYKQVVIRQEADWNEEHDQFVFISPDYLLTVVHAMLRAAGREDACLCRPHVGGARRDIDREVGLEDIHVAERREPGPVHIPVKERRERVGAALRADPNQSNRLIASRCGVSDKTVAAVRAEIDTEFPNQSAEFRSREALELVAAE</sequence>
<gene>
    <name evidence="1" type="ORF">GL4_2806</name>
</gene>
<dbReference type="Proteomes" id="UP000031643">
    <property type="component" value="Chromosome"/>
</dbReference>
<proteinExistence type="predicted"/>
<evidence type="ECO:0000313" key="2">
    <source>
        <dbReference type="Proteomes" id="UP000031643"/>
    </source>
</evidence>
<protein>
    <submittedName>
        <fullName evidence="1">Uncharacterized protein</fullName>
    </submittedName>
</protein>
<accession>A0A0A8K5Q2</accession>
<dbReference type="OrthoDB" id="8457120at2"/>
<dbReference type="EMBL" id="AP014648">
    <property type="protein sequence ID" value="BAQ18240.1"/>
    <property type="molecule type" value="Genomic_DNA"/>
</dbReference>
<dbReference type="KEGG" id="mcg:GL4_2806"/>
<keyword evidence="2" id="KW-1185">Reference proteome</keyword>
<dbReference type="AlphaFoldDB" id="A0A0A8K5Q2"/>
<dbReference type="RefSeq" id="WP_045368305.1">
    <property type="nucleotide sequence ID" value="NZ_AP014648.1"/>
</dbReference>
<name>A0A0A8K5Q2_9HYPH</name>
<dbReference type="HOGENOM" id="CLU_1538292_0_0_5"/>